<dbReference type="Pfam" id="PF02080">
    <property type="entry name" value="TrkA_C"/>
    <property type="match status" value="1"/>
</dbReference>
<dbReference type="AlphaFoldDB" id="A0A2Z4NDR5"/>
<dbReference type="Gene3D" id="3.30.70.1450">
    <property type="entry name" value="Regulator of K+ conductance, C-terminal domain"/>
    <property type="match status" value="1"/>
</dbReference>
<gene>
    <name evidence="3" type="ORF">DP065_02805</name>
</gene>
<dbReference type="Pfam" id="PF02254">
    <property type="entry name" value="TrkA_N"/>
    <property type="match status" value="1"/>
</dbReference>
<feature type="domain" description="RCK N-terminal" evidence="1">
    <location>
        <begin position="7"/>
        <end position="126"/>
    </location>
</feature>
<dbReference type="KEGG" id="mane:DP065_02805"/>
<dbReference type="EMBL" id="CP030140">
    <property type="protein sequence ID" value="AWX69658.1"/>
    <property type="molecule type" value="Genomic_DNA"/>
</dbReference>
<dbReference type="GO" id="GO:0008324">
    <property type="term" value="F:monoatomic cation transmembrane transporter activity"/>
    <property type="evidence" value="ECO:0007669"/>
    <property type="project" value="InterPro"/>
</dbReference>
<sequence length="228" mass="25225">MRLFKKTRNICIIGLGRFGTAVAEQLLGDRSNNIRLVLIDINEKNLIKFKDQVDSIYVADSADKHALEAVNIDAFDAVIVSTSDNIEIVAALAEAGVKKIIARANSKRHANVLKQIGVHLIISPEDEAGKKTALLVANQSFAKYSQSINEIQEGYVTGSLFVLNPKIVNKKIKDLGFRNKYEVSLILIKRGNESFLPEGDFEIKQNDLITIIGKVENVTKVFDICGKE</sequence>
<dbReference type="PROSITE" id="PS51202">
    <property type="entry name" value="RCK_C"/>
    <property type="match status" value="1"/>
</dbReference>
<name>A0A2Z4NDR5_9BACT</name>
<feature type="domain" description="RCK C-terminal" evidence="2">
    <location>
        <begin position="139"/>
        <end position="227"/>
    </location>
</feature>
<keyword evidence="4" id="KW-1185">Reference proteome</keyword>
<dbReference type="PANTHER" id="PTHR43833">
    <property type="entry name" value="POTASSIUM CHANNEL PROTEIN 2-RELATED-RELATED"/>
    <property type="match status" value="1"/>
</dbReference>
<evidence type="ECO:0000313" key="4">
    <source>
        <dbReference type="Proteomes" id="UP000250218"/>
    </source>
</evidence>
<dbReference type="InterPro" id="IPR003148">
    <property type="entry name" value="RCK_N"/>
</dbReference>
<dbReference type="SUPFAM" id="SSF116726">
    <property type="entry name" value="TrkA C-terminal domain-like"/>
    <property type="match status" value="1"/>
</dbReference>
<dbReference type="GO" id="GO:0006813">
    <property type="term" value="P:potassium ion transport"/>
    <property type="evidence" value="ECO:0007669"/>
    <property type="project" value="InterPro"/>
</dbReference>
<dbReference type="InterPro" id="IPR036721">
    <property type="entry name" value="RCK_C_sf"/>
</dbReference>
<evidence type="ECO:0000259" key="1">
    <source>
        <dbReference type="PROSITE" id="PS51201"/>
    </source>
</evidence>
<dbReference type="InterPro" id="IPR006037">
    <property type="entry name" value="RCK_C"/>
</dbReference>
<organism evidence="3 4">
    <name type="scientific">[Mycoplasma] anseris</name>
    <dbReference type="NCBI Taxonomy" id="92400"/>
    <lineage>
        <taxon>Bacteria</taxon>
        <taxon>Bacillati</taxon>
        <taxon>Mycoplasmatota</taxon>
        <taxon>Mycoplasmoidales</taxon>
        <taxon>Metamycoplasmataceae</taxon>
        <taxon>Metamycoplasma</taxon>
    </lineage>
</organism>
<evidence type="ECO:0000259" key="2">
    <source>
        <dbReference type="PROSITE" id="PS51202"/>
    </source>
</evidence>
<accession>A0A2Z4NDR5</accession>
<dbReference type="InterPro" id="IPR036291">
    <property type="entry name" value="NAD(P)-bd_dom_sf"/>
</dbReference>
<evidence type="ECO:0000313" key="3">
    <source>
        <dbReference type="EMBL" id="AWX69658.1"/>
    </source>
</evidence>
<dbReference type="PROSITE" id="PS51201">
    <property type="entry name" value="RCK_N"/>
    <property type="match status" value="1"/>
</dbReference>
<dbReference type="PANTHER" id="PTHR43833:SF7">
    <property type="entry name" value="KTR SYSTEM POTASSIUM UPTAKE PROTEIN C"/>
    <property type="match status" value="1"/>
</dbReference>
<protein>
    <submittedName>
        <fullName evidence="3">TrkA family potassium uptake protein</fullName>
    </submittedName>
</protein>
<dbReference type="InterPro" id="IPR050721">
    <property type="entry name" value="Trk_Ktr_HKT_K-transport"/>
</dbReference>
<dbReference type="SUPFAM" id="SSF51735">
    <property type="entry name" value="NAD(P)-binding Rossmann-fold domains"/>
    <property type="match status" value="1"/>
</dbReference>
<proteinExistence type="predicted"/>
<dbReference type="RefSeq" id="WP_033178987.1">
    <property type="nucleotide sequence ID" value="NZ_CP030140.1"/>
</dbReference>
<reference evidence="4" key="1">
    <citation type="submission" date="2018-06" db="EMBL/GenBank/DDBJ databases">
        <title>Complete genome sequences of Mycoplasma anatis, M. anseris and M. cloacale type strains.</title>
        <authorList>
            <person name="Grozner D."/>
            <person name="Forro B."/>
            <person name="Sulyok K.M."/>
            <person name="Marton S."/>
            <person name="Kreizinger Z."/>
            <person name="Banyai K."/>
            <person name="Gyuranecz M."/>
        </authorList>
    </citation>
    <scope>NUCLEOTIDE SEQUENCE [LARGE SCALE GENOMIC DNA]</scope>
    <source>
        <strain evidence="4">ATCC 49234</strain>
    </source>
</reference>
<dbReference type="Gene3D" id="3.40.50.720">
    <property type="entry name" value="NAD(P)-binding Rossmann-like Domain"/>
    <property type="match status" value="1"/>
</dbReference>
<dbReference type="Proteomes" id="UP000250218">
    <property type="component" value="Chromosome"/>
</dbReference>